<dbReference type="Pfam" id="PF00660">
    <property type="entry name" value="SRP1_TIP1"/>
    <property type="match status" value="1"/>
</dbReference>
<organism evidence="3 4">
    <name type="scientific">Maudiozyma humilis</name>
    <name type="common">Sour dough yeast</name>
    <name type="synonym">Kazachstania humilis</name>
    <dbReference type="NCBI Taxonomy" id="51915"/>
    <lineage>
        <taxon>Eukaryota</taxon>
        <taxon>Fungi</taxon>
        <taxon>Dikarya</taxon>
        <taxon>Ascomycota</taxon>
        <taxon>Saccharomycotina</taxon>
        <taxon>Saccharomycetes</taxon>
        <taxon>Saccharomycetales</taxon>
        <taxon>Saccharomycetaceae</taxon>
        <taxon>Maudiozyma</taxon>
    </lineage>
</organism>
<proteinExistence type="predicted"/>
<keyword evidence="4" id="KW-1185">Reference proteome</keyword>
<feature type="compositionally biased region" description="Polar residues" evidence="1">
    <location>
        <begin position="170"/>
        <end position="183"/>
    </location>
</feature>
<feature type="region of interest" description="Disordered" evidence="1">
    <location>
        <begin position="159"/>
        <end position="183"/>
    </location>
</feature>
<evidence type="ECO:0000313" key="3">
    <source>
        <dbReference type="EMBL" id="GMM53664.1"/>
    </source>
</evidence>
<dbReference type="Proteomes" id="UP001377567">
    <property type="component" value="Unassembled WGS sequence"/>
</dbReference>
<dbReference type="EMBL" id="BTGD01000001">
    <property type="protein sequence ID" value="GMM53664.1"/>
    <property type="molecule type" value="Genomic_DNA"/>
</dbReference>
<dbReference type="AlphaFoldDB" id="A0AAV5RQ32"/>
<evidence type="ECO:0000256" key="2">
    <source>
        <dbReference type="SAM" id="SignalP"/>
    </source>
</evidence>
<comment type="caution">
    <text evidence="3">The sequence shown here is derived from an EMBL/GenBank/DDBJ whole genome shotgun (WGS) entry which is preliminary data.</text>
</comment>
<evidence type="ECO:0000256" key="1">
    <source>
        <dbReference type="SAM" id="MobiDB-lite"/>
    </source>
</evidence>
<keyword evidence="2" id="KW-0732">Signal</keyword>
<accession>A0AAV5RQ32</accession>
<sequence length="210" mass="22155">MIAGVSGLTLALLVNYVQGASVEDAQMRSMAAEQDFSFFSAFLSDFGGNYQSYTSYMAENNMRLPQGVMDYYNHLAQLPSTANLEEDIASSFPFTEFQTFVTEFPWYSSLLEEAGATTVFLPAYFESNSGSITAAPSTNSSAMNATVGNVTRSGNFSMDDASVGAGGAPRSSTSGMSGTSEIKTTKTSHNIAAQNAAVPAVLLGCLALLL</sequence>
<evidence type="ECO:0000313" key="4">
    <source>
        <dbReference type="Proteomes" id="UP001377567"/>
    </source>
</evidence>
<protein>
    <submittedName>
        <fullName evidence="3">Afb1 protein</fullName>
    </submittedName>
</protein>
<reference evidence="3 4" key="1">
    <citation type="journal article" date="2023" name="Elife">
        <title>Identification of key yeast species and microbe-microbe interactions impacting larval growth of Drosophila in the wild.</title>
        <authorList>
            <person name="Mure A."/>
            <person name="Sugiura Y."/>
            <person name="Maeda R."/>
            <person name="Honda K."/>
            <person name="Sakurai N."/>
            <person name="Takahashi Y."/>
            <person name="Watada M."/>
            <person name="Katoh T."/>
            <person name="Gotoh A."/>
            <person name="Gotoh Y."/>
            <person name="Taniguchi I."/>
            <person name="Nakamura K."/>
            <person name="Hayashi T."/>
            <person name="Katayama T."/>
            <person name="Uemura T."/>
            <person name="Hattori Y."/>
        </authorList>
    </citation>
    <scope>NUCLEOTIDE SEQUENCE [LARGE SCALE GENOMIC DNA]</scope>
    <source>
        <strain evidence="3 4">KH-74</strain>
    </source>
</reference>
<gene>
    <name evidence="3" type="ORF">DAKH74_002800</name>
</gene>
<feature type="chain" id="PRO_5043652451" evidence="2">
    <location>
        <begin position="20"/>
        <end position="210"/>
    </location>
</feature>
<feature type="signal peptide" evidence="2">
    <location>
        <begin position="1"/>
        <end position="19"/>
    </location>
</feature>
<name>A0AAV5RQ32_MAUHU</name>
<dbReference type="InterPro" id="IPR000992">
    <property type="entry name" value="SRP1_TIP1"/>
</dbReference>